<evidence type="ECO:0000256" key="5">
    <source>
        <dbReference type="ARBA" id="ARBA00022963"/>
    </source>
</evidence>
<dbReference type="PROSITE" id="PS51257">
    <property type="entry name" value="PROKAR_LIPOPROTEIN"/>
    <property type="match status" value="1"/>
</dbReference>
<dbReference type="PANTHER" id="PTHR43856:SF1">
    <property type="entry name" value="MITOCHONDRIAL CARDIOLIPIN HYDROLASE"/>
    <property type="match status" value="1"/>
</dbReference>
<evidence type="ECO:0000256" key="1">
    <source>
        <dbReference type="ARBA" id="ARBA00000798"/>
    </source>
</evidence>
<dbReference type="InterPro" id="IPR051406">
    <property type="entry name" value="PLD_domain"/>
</dbReference>
<dbReference type="RefSeq" id="WP_268040769.1">
    <property type="nucleotide sequence ID" value="NZ_JAPQER010000003.1"/>
</dbReference>
<evidence type="ECO:0000313" key="8">
    <source>
        <dbReference type="EMBL" id="MCY6484469.1"/>
    </source>
</evidence>
<evidence type="ECO:0000256" key="6">
    <source>
        <dbReference type="ARBA" id="ARBA00023098"/>
    </source>
</evidence>
<evidence type="ECO:0000256" key="4">
    <source>
        <dbReference type="ARBA" id="ARBA00022801"/>
    </source>
</evidence>
<dbReference type="EMBL" id="JAPQER010000003">
    <property type="protein sequence ID" value="MCY6484469.1"/>
    <property type="molecule type" value="Genomic_DNA"/>
</dbReference>
<name>A0ABT4CZQ4_9CLOT</name>
<comment type="caution">
    <text evidence="8">The sequence shown here is derived from an EMBL/GenBank/DDBJ whole genome shotgun (WGS) entry which is preliminary data.</text>
</comment>
<dbReference type="Proteomes" id="UP001078443">
    <property type="component" value="Unassembled WGS sequence"/>
</dbReference>
<keyword evidence="5" id="KW-0442">Lipid degradation</keyword>
<dbReference type="Pfam" id="PF13091">
    <property type="entry name" value="PLDc_2"/>
    <property type="match status" value="2"/>
</dbReference>
<dbReference type="EC" id="3.1.4.4" evidence="3"/>
<dbReference type="PROSITE" id="PS50035">
    <property type="entry name" value="PLD"/>
    <property type="match status" value="2"/>
</dbReference>
<comment type="similarity">
    <text evidence="2">Belongs to the phospholipase D family.</text>
</comment>
<comment type="catalytic activity">
    <reaction evidence="1">
        <text>a 1,2-diacyl-sn-glycero-3-phosphocholine + H2O = a 1,2-diacyl-sn-glycero-3-phosphate + choline + H(+)</text>
        <dbReference type="Rhea" id="RHEA:14445"/>
        <dbReference type="ChEBI" id="CHEBI:15354"/>
        <dbReference type="ChEBI" id="CHEBI:15377"/>
        <dbReference type="ChEBI" id="CHEBI:15378"/>
        <dbReference type="ChEBI" id="CHEBI:57643"/>
        <dbReference type="ChEBI" id="CHEBI:58608"/>
        <dbReference type="EC" id="3.1.4.4"/>
    </reaction>
</comment>
<keyword evidence="4" id="KW-0378">Hydrolase</keyword>
<accession>A0ABT4CZQ4</accession>
<reference evidence="8" key="1">
    <citation type="submission" date="2022-12" db="EMBL/GenBank/DDBJ databases">
        <authorList>
            <person name="Wang J."/>
        </authorList>
    </citation>
    <scope>NUCLEOTIDE SEQUENCE</scope>
    <source>
        <strain evidence="8">HY-45-18</strain>
    </source>
</reference>
<sequence>MNKVKFKKISTILFVIMFSILFYGCNAKKIVNNTKDIIDNIPSRQHIKNVSEEEGAINVYFNKSALTKYALQGNEANYNVNLEERLLMRINNAKKSIDMATYEINLSKIVEALIDKAADGLTIRVVADAKNVNGEYEERYDIMKLNIEKMIRGKDHIIGTKDDIHVICDSPMFAVTNKTLRKQFNLPDLNDISKKSIKIGKNLITGLMITEGEKKSGSIYYSPNDQMHNKFVIIDNKWVWTGSWNFTETGLYGSEENMNKGILDGNTQNSVEINSSKLAQVYKDEFNEMWGGSGINPNPEKADFHSRKKDNTIHKVDVNGTLVEVYFSPGDNAVGKLQQLVKKEANFRVYFDIFSWSDENIVSLLKNKWERTNGERTNFQLKGVFDSSFFYKNWSASQKMIKQYKNKPPIFKDKEKRKLHSKTMIIDANTSSDPVVVIGSTNWSNNGNKVNDENMLFIHNANIANQFLQEFYARYHQAGGVIPKEEKMIDNKAFSFYLKN</sequence>
<organism evidence="8 9">
    <name type="scientific">Clostridium aestuarii</name>
    <dbReference type="NCBI Taxonomy" id="338193"/>
    <lineage>
        <taxon>Bacteria</taxon>
        <taxon>Bacillati</taxon>
        <taxon>Bacillota</taxon>
        <taxon>Clostridia</taxon>
        <taxon>Eubacteriales</taxon>
        <taxon>Clostridiaceae</taxon>
        <taxon>Clostridium</taxon>
    </lineage>
</organism>
<feature type="domain" description="PLD phosphodiesterase" evidence="7">
    <location>
        <begin position="415"/>
        <end position="447"/>
    </location>
</feature>
<protein>
    <recommendedName>
        <fullName evidence="3">phospholipase D</fullName>
        <ecNumber evidence="3">3.1.4.4</ecNumber>
    </recommendedName>
</protein>
<keyword evidence="6" id="KW-0443">Lipid metabolism</keyword>
<dbReference type="InterPro" id="IPR025202">
    <property type="entry name" value="PLD-like_dom"/>
</dbReference>
<dbReference type="Gene3D" id="3.30.870.10">
    <property type="entry name" value="Endonuclease Chain A"/>
    <property type="match status" value="2"/>
</dbReference>
<dbReference type="PANTHER" id="PTHR43856">
    <property type="entry name" value="CARDIOLIPIN HYDROLASE"/>
    <property type="match status" value="1"/>
</dbReference>
<feature type="domain" description="PLD phosphodiesterase" evidence="7">
    <location>
        <begin position="223"/>
        <end position="250"/>
    </location>
</feature>
<evidence type="ECO:0000256" key="2">
    <source>
        <dbReference type="ARBA" id="ARBA00008664"/>
    </source>
</evidence>
<keyword evidence="9" id="KW-1185">Reference proteome</keyword>
<proteinExistence type="inferred from homology"/>
<dbReference type="InterPro" id="IPR001736">
    <property type="entry name" value="PLipase_D/transphosphatidylase"/>
</dbReference>
<gene>
    <name evidence="8" type="ORF">OW763_08970</name>
</gene>
<dbReference type="SUPFAM" id="SSF56024">
    <property type="entry name" value="Phospholipase D/nuclease"/>
    <property type="match status" value="2"/>
</dbReference>
<evidence type="ECO:0000256" key="3">
    <source>
        <dbReference type="ARBA" id="ARBA00012027"/>
    </source>
</evidence>
<dbReference type="SMART" id="SM00155">
    <property type="entry name" value="PLDc"/>
    <property type="match status" value="2"/>
</dbReference>
<evidence type="ECO:0000259" key="7">
    <source>
        <dbReference type="PROSITE" id="PS50035"/>
    </source>
</evidence>
<evidence type="ECO:0000313" key="9">
    <source>
        <dbReference type="Proteomes" id="UP001078443"/>
    </source>
</evidence>